<feature type="transmembrane region" description="Helical" evidence="9">
    <location>
        <begin position="417"/>
        <end position="440"/>
    </location>
</feature>
<evidence type="ECO:0000256" key="1">
    <source>
        <dbReference type="ARBA" id="ARBA00004651"/>
    </source>
</evidence>
<dbReference type="Pfam" id="PF01758">
    <property type="entry name" value="SBF"/>
    <property type="match status" value="1"/>
</dbReference>
<evidence type="ECO:0000256" key="4">
    <source>
        <dbReference type="ARBA" id="ARBA00022475"/>
    </source>
</evidence>
<evidence type="ECO:0000313" key="11">
    <source>
        <dbReference type="Proteomes" id="UP000054558"/>
    </source>
</evidence>
<comment type="similarity">
    <text evidence="2">Belongs to the arsenical resistance-3 (ACR3) (TC 2.A.59) family.</text>
</comment>
<dbReference type="GO" id="GO:0015297">
    <property type="term" value="F:antiporter activity"/>
    <property type="evidence" value="ECO:0000318"/>
    <property type="project" value="GO_Central"/>
</dbReference>
<feature type="transmembrane region" description="Helical" evidence="9">
    <location>
        <begin position="217"/>
        <end position="236"/>
    </location>
</feature>
<feature type="transmembrane region" description="Helical" evidence="9">
    <location>
        <begin position="117"/>
        <end position="136"/>
    </location>
</feature>
<dbReference type="InterPro" id="IPR038770">
    <property type="entry name" value="Na+/solute_symporter_sf"/>
</dbReference>
<dbReference type="OMA" id="MVLMWGY"/>
<evidence type="ECO:0000256" key="9">
    <source>
        <dbReference type="SAM" id="Phobius"/>
    </source>
</evidence>
<keyword evidence="5 9" id="KW-0812">Transmembrane</keyword>
<feature type="transmembrane region" description="Helical" evidence="9">
    <location>
        <begin position="188"/>
        <end position="211"/>
    </location>
</feature>
<dbReference type="GO" id="GO:0005886">
    <property type="term" value="C:plasma membrane"/>
    <property type="evidence" value="ECO:0000318"/>
    <property type="project" value="GO_Central"/>
</dbReference>
<keyword evidence="7 9" id="KW-1133">Transmembrane helix</keyword>
<dbReference type="GO" id="GO:0046685">
    <property type="term" value="P:response to arsenic-containing substance"/>
    <property type="evidence" value="ECO:0007669"/>
    <property type="project" value="UniProtKB-KW"/>
</dbReference>
<dbReference type="PANTHER" id="PTHR43057">
    <property type="entry name" value="ARSENITE EFFLUX TRANSPORTER"/>
    <property type="match status" value="1"/>
</dbReference>
<accession>A0A1Y1IN45</accession>
<name>A0A1Y1IN45_KLENI</name>
<dbReference type="InterPro" id="IPR004706">
    <property type="entry name" value="Arsenical-R_Acr3"/>
</dbReference>
<comment type="subcellular location">
    <subcellularLocation>
        <location evidence="1">Cell membrane</location>
        <topology evidence="1">Multi-pass membrane protein</topology>
    </subcellularLocation>
</comment>
<proteinExistence type="inferred from homology"/>
<organism evidence="10 11">
    <name type="scientific">Klebsormidium nitens</name>
    <name type="common">Green alga</name>
    <name type="synonym">Ulothrix nitens</name>
    <dbReference type="NCBI Taxonomy" id="105231"/>
    <lineage>
        <taxon>Eukaryota</taxon>
        <taxon>Viridiplantae</taxon>
        <taxon>Streptophyta</taxon>
        <taxon>Klebsormidiophyceae</taxon>
        <taxon>Klebsormidiales</taxon>
        <taxon>Klebsormidiaceae</taxon>
        <taxon>Klebsormidium</taxon>
    </lineage>
</organism>
<evidence type="ECO:0000256" key="2">
    <source>
        <dbReference type="ARBA" id="ARBA00010110"/>
    </source>
</evidence>
<feature type="transmembrane region" description="Helical" evidence="9">
    <location>
        <begin position="391"/>
        <end position="411"/>
    </location>
</feature>
<evidence type="ECO:0000256" key="5">
    <source>
        <dbReference type="ARBA" id="ARBA00022692"/>
    </source>
</evidence>
<feature type="transmembrane region" description="Helical" evidence="9">
    <location>
        <begin position="361"/>
        <end position="379"/>
    </location>
</feature>
<feature type="transmembrane region" description="Helical" evidence="9">
    <location>
        <begin position="289"/>
        <end position="307"/>
    </location>
</feature>
<sequence length="445" mass="48132">MAHRLVCTLEVSGILSGADIEQRQGLRCRFVNTSGSAYDVDASYTEDGCSAQCAVETEDCDSKAFVLLDNQDEPIPCKSAPVPTGTFETEPVGQEASASSPANFRSVVGALGWLDRYLFVWIIIVMVLGVVAGNYIPGIETGFNGSKIDSVSLPIAIGLWWMMYPVLCKVRYELLGKQLLEPDLRNQLAISFVLNWLIGPALMTGIAWATLPDLSGYRNGVILVGCARCIAMVLIWNQLACGDTDFCAILVAFNSILQIVLYAPAVLFFLNVVSGGSVSVSFSTVAKSVALFLGLPLAAGFLTRLVLRKWRGAQWYDRKFLPWFGPTALIGLLYTIFVMFALQGKQIVHNLGDVARVAVPLLVYFAITFWGTLAVCCALKISYPKSITQTFTASSNNFELAIAVAVASFGINSEEALAAVVGPLIEVPVLLGLVYVALGLKNRLW</sequence>
<evidence type="ECO:0000256" key="6">
    <source>
        <dbReference type="ARBA" id="ARBA00022849"/>
    </source>
</evidence>
<dbReference type="STRING" id="105231.A0A1Y1IN45"/>
<dbReference type="NCBIfam" id="TIGR00832">
    <property type="entry name" value="acr3"/>
    <property type="match status" value="1"/>
</dbReference>
<dbReference type="PANTHER" id="PTHR43057:SF1">
    <property type="entry name" value="ARSENICAL-RESISTANCE PROTEIN 3"/>
    <property type="match status" value="1"/>
</dbReference>
<dbReference type="Proteomes" id="UP000054558">
    <property type="component" value="Unassembled WGS sequence"/>
</dbReference>
<evidence type="ECO:0000256" key="3">
    <source>
        <dbReference type="ARBA" id="ARBA00022448"/>
    </source>
</evidence>
<keyword evidence="6" id="KW-0059">Arsenical resistance</keyword>
<dbReference type="GO" id="GO:0015105">
    <property type="term" value="F:arsenite transmembrane transporter activity"/>
    <property type="evidence" value="ECO:0000318"/>
    <property type="project" value="GO_Central"/>
</dbReference>
<evidence type="ECO:0000256" key="7">
    <source>
        <dbReference type="ARBA" id="ARBA00022989"/>
    </source>
</evidence>
<protein>
    <submittedName>
        <fullName evidence="10">Arsenite transporter</fullName>
    </submittedName>
</protein>
<dbReference type="OrthoDB" id="187348at2759"/>
<feature type="transmembrane region" description="Helical" evidence="9">
    <location>
        <begin position="319"/>
        <end position="341"/>
    </location>
</feature>
<dbReference type="EMBL" id="DF237483">
    <property type="protein sequence ID" value="GAQ89538.1"/>
    <property type="molecule type" value="Genomic_DNA"/>
</dbReference>
<gene>
    <name evidence="10" type="ORF">KFL_005340030</name>
</gene>
<keyword evidence="11" id="KW-1185">Reference proteome</keyword>
<evidence type="ECO:0000313" key="10">
    <source>
        <dbReference type="EMBL" id="GAQ89538.1"/>
    </source>
</evidence>
<dbReference type="GO" id="GO:0015699">
    <property type="term" value="P:antimonite transmembrane transport"/>
    <property type="evidence" value="ECO:0000318"/>
    <property type="project" value="GO_Central"/>
</dbReference>
<dbReference type="AlphaFoldDB" id="A0A1Y1IN45"/>
<reference evidence="10 11" key="1">
    <citation type="journal article" date="2014" name="Nat. Commun.">
        <title>Klebsormidium flaccidum genome reveals primary factors for plant terrestrial adaptation.</title>
        <authorList>
            <person name="Hori K."/>
            <person name="Maruyama F."/>
            <person name="Fujisawa T."/>
            <person name="Togashi T."/>
            <person name="Yamamoto N."/>
            <person name="Seo M."/>
            <person name="Sato S."/>
            <person name="Yamada T."/>
            <person name="Mori H."/>
            <person name="Tajima N."/>
            <person name="Moriyama T."/>
            <person name="Ikeuchi M."/>
            <person name="Watanabe M."/>
            <person name="Wada H."/>
            <person name="Kobayashi K."/>
            <person name="Saito M."/>
            <person name="Masuda T."/>
            <person name="Sasaki-Sekimoto Y."/>
            <person name="Mashiguchi K."/>
            <person name="Awai K."/>
            <person name="Shimojima M."/>
            <person name="Masuda S."/>
            <person name="Iwai M."/>
            <person name="Nobusawa T."/>
            <person name="Narise T."/>
            <person name="Kondo S."/>
            <person name="Saito H."/>
            <person name="Sato R."/>
            <person name="Murakawa M."/>
            <person name="Ihara Y."/>
            <person name="Oshima-Yamada Y."/>
            <person name="Ohtaka K."/>
            <person name="Satoh M."/>
            <person name="Sonobe K."/>
            <person name="Ishii M."/>
            <person name="Ohtani R."/>
            <person name="Kanamori-Sato M."/>
            <person name="Honoki R."/>
            <person name="Miyazaki D."/>
            <person name="Mochizuki H."/>
            <person name="Umetsu J."/>
            <person name="Higashi K."/>
            <person name="Shibata D."/>
            <person name="Kamiya Y."/>
            <person name="Sato N."/>
            <person name="Nakamura Y."/>
            <person name="Tabata S."/>
            <person name="Ida S."/>
            <person name="Kurokawa K."/>
            <person name="Ohta H."/>
        </authorList>
    </citation>
    <scope>NUCLEOTIDE SEQUENCE [LARGE SCALE GENOMIC DNA]</scope>
    <source>
        <strain evidence="10 11">NIES-2285</strain>
    </source>
</reference>
<keyword evidence="4" id="KW-1003">Cell membrane</keyword>
<dbReference type="FunFam" id="1.20.1530.20:FF:000009">
    <property type="entry name" value="Arsenite transporter, ACR3 family"/>
    <property type="match status" value="1"/>
</dbReference>
<dbReference type="GO" id="GO:0015104">
    <property type="term" value="F:antimonite transmembrane transporter activity"/>
    <property type="evidence" value="ECO:0000318"/>
    <property type="project" value="GO_Central"/>
</dbReference>
<keyword evidence="3" id="KW-0813">Transport</keyword>
<dbReference type="GO" id="GO:0015700">
    <property type="term" value="P:arsenite transport"/>
    <property type="evidence" value="ECO:0000318"/>
    <property type="project" value="GO_Central"/>
</dbReference>
<keyword evidence="8 9" id="KW-0472">Membrane</keyword>
<evidence type="ECO:0000256" key="8">
    <source>
        <dbReference type="ARBA" id="ARBA00023136"/>
    </source>
</evidence>
<feature type="transmembrane region" description="Helical" evidence="9">
    <location>
        <begin position="148"/>
        <end position="167"/>
    </location>
</feature>
<feature type="transmembrane region" description="Helical" evidence="9">
    <location>
        <begin position="248"/>
        <end position="269"/>
    </location>
</feature>
<dbReference type="Gene3D" id="1.20.1530.20">
    <property type="match status" value="1"/>
</dbReference>
<dbReference type="InterPro" id="IPR002657">
    <property type="entry name" value="BilAc:Na_symport/Acr3"/>
</dbReference>